<evidence type="ECO:0000256" key="1">
    <source>
        <dbReference type="ARBA" id="ARBA00004123"/>
    </source>
</evidence>
<keyword evidence="7" id="KW-1185">Reference proteome</keyword>
<feature type="region of interest" description="Disordered" evidence="5">
    <location>
        <begin position="98"/>
        <end position="133"/>
    </location>
</feature>
<protein>
    <submittedName>
        <fullName evidence="6">Regulator of volume decrease after cellular swelling-domain-containing protein</fullName>
    </submittedName>
</protein>
<gene>
    <name evidence="6" type="ORF">BJ554DRAFT_6576</name>
</gene>
<comment type="caution">
    <text evidence="6">The sequence shown here is derived from an EMBL/GenBank/DDBJ whole genome shotgun (WGS) entry which is preliminary data.</text>
</comment>
<dbReference type="GO" id="GO:0034715">
    <property type="term" value="C:pICln-Sm protein complex"/>
    <property type="evidence" value="ECO:0007669"/>
    <property type="project" value="TreeGrafter"/>
</dbReference>
<evidence type="ECO:0000256" key="4">
    <source>
        <dbReference type="ARBA" id="ARBA00023242"/>
    </source>
</evidence>
<dbReference type="GO" id="GO:0045292">
    <property type="term" value="P:mRNA cis splicing, via spliceosome"/>
    <property type="evidence" value="ECO:0007669"/>
    <property type="project" value="TreeGrafter"/>
</dbReference>
<keyword evidence="3" id="KW-0963">Cytoplasm</keyword>
<dbReference type="EMBL" id="JAEFCI010003933">
    <property type="protein sequence ID" value="KAG5461256.1"/>
    <property type="molecule type" value="Genomic_DNA"/>
</dbReference>
<dbReference type="GO" id="GO:0005681">
    <property type="term" value="C:spliceosomal complex"/>
    <property type="evidence" value="ECO:0007669"/>
    <property type="project" value="TreeGrafter"/>
</dbReference>
<evidence type="ECO:0000256" key="5">
    <source>
        <dbReference type="SAM" id="MobiDB-lite"/>
    </source>
</evidence>
<evidence type="ECO:0000256" key="2">
    <source>
        <dbReference type="ARBA" id="ARBA00004496"/>
    </source>
</evidence>
<dbReference type="AlphaFoldDB" id="A0A8H8DK34"/>
<dbReference type="InterPro" id="IPR011993">
    <property type="entry name" value="PH-like_dom_sf"/>
</dbReference>
<evidence type="ECO:0000313" key="6">
    <source>
        <dbReference type="EMBL" id="KAG5461256.1"/>
    </source>
</evidence>
<sequence>MLYWYSDELKRGIAVDYPSVGIHAICREPDLYSPAPCIYCQLDGDDFDENNVEQPTEVRFVPENSESGMSEDLGAALSLEGVTAAFDDVYQALSHCASLHPDRDSTGDDSEGADDAPTVYFADGEPDVSRDEDALITDANAGDVQLTPEGEATM</sequence>
<dbReference type="OrthoDB" id="19714at2759"/>
<dbReference type="GO" id="GO:0000387">
    <property type="term" value="P:spliceosomal snRNP assembly"/>
    <property type="evidence" value="ECO:0007669"/>
    <property type="project" value="TreeGrafter"/>
</dbReference>
<dbReference type="GO" id="GO:0005829">
    <property type="term" value="C:cytosol"/>
    <property type="evidence" value="ECO:0007669"/>
    <property type="project" value="TreeGrafter"/>
</dbReference>
<organism evidence="6 7">
    <name type="scientific">Olpidium bornovanus</name>
    <dbReference type="NCBI Taxonomy" id="278681"/>
    <lineage>
        <taxon>Eukaryota</taxon>
        <taxon>Fungi</taxon>
        <taxon>Fungi incertae sedis</taxon>
        <taxon>Olpidiomycota</taxon>
        <taxon>Olpidiomycotina</taxon>
        <taxon>Olpidiomycetes</taxon>
        <taxon>Olpidiales</taxon>
        <taxon>Olpidiaceae</taxon>
        <taxon>Olpidium</taxon>
    </lineage>
</organism>
<feature type="non-terminal residue" evidence="6">
    <location>
        <position position="154"/>
    </location>
</feature>
<evidence type="ECO:0000313" key="7">
    <source>
        <dbReference type="Proteomes" id="UP000673691"/>
    </source>
</evidence>
<proteinExistence type="predicted"/>
<evidence type="ECO:0000256" key="3">
    <source>
        <dbReference type="ARBA" id="ARBA00022490"/>
    </source>
</evidence>
<dbReference type="InterPro" id="IPR039924">
    <property type="entry name" value="ICln/Lot5/Saf5"/>
</dbReference>
<reference evidence="6 7" key="1">
    <citation type="journal article" name="Sci. Rep.">
        <title>Genome-scale phylogenetic analyses confirm Olpidium as the closest living zoosporic fungus to the non-flagellated, terrestrial fungi.</title>
        <authorList>
            <person name="Chang Y."/>
            <person name="Rochon D."/>
            <person name="Sekimoto S."/>
            <person name="Wang Y."/>
            <person name="Chovatia M."/>
            <person name="Sandor L."/>
            <person name="Salamov A."/>
            <person name="Grigoriev I.V."/>
            <person name="Stajich J.E."/>
            <person name="Spatafora J.W."/>
        </authorList>
    </citation>
    <scope>NUCLEOTIDE SEQUENCE [LARGE SCALE GENOMIC DNA]</scope>
    <source>
        <strain evidence="6">S191</strain>
    </source>
</reference>
<dbReference type="Pfam" id="PF03517">
    <property type="entry name" value="Voldacs"/>
    <property type="match status" value="1"/>
</dbReference>
<comment type="subcellular location">
    <subcellularLocation>
        <location evidence="2">Cytoplasm</location>
    </subcellularLocation>
    <subcellularLocation>
        <location evidence="1">Nucleus</location>
    </subcellularLocation>
</comment>
<dbReference type="Gene3D" id="2.30.29.30">
    <property type="entry name" value="Pleckstrin-homology domain (PH domain)/Phosphotyrosine-binding domain (PTB)"/>
    <property type="match status" value="1"/>
</dbReference>
<accession>A0A8H8DK34</accession>
<dbReference type="PANTHER" id="PTHR21399:SF0">
    <property type="entry name" value="METHYLOSOME SUBUNIT PICLN"/>
    <property type="match status" value="1"/>
</dbReference>
<dbReference type="PANTHER" id="PTHR21399">
    <property type="entry name" value="CHLORIDE CONDUCTANCE REGULATORY PROTEIN ICLN"/>
    <property type="match status" value="1"/>
</dbReference>
<name>A0A8H8DK34_9FUNG</name>
<dbReference type="Proteomes" id="UP000673691">
    <property type="component" value="Unassembled WGS sequence"/>
</dbReference>
<keyword evidence="4" id="KW-0539">Nucleus</keyword>